<comment type="subcellular location">
    <subcellularLocation>
        <location evidence="1">Cell membrane</location>
        <topology evidence="1">Multi-pass membrane protein</topology>
    </subcellularLocation>
</comment>
<evidence type="ECO:0000256" key="3">
    <source>
        <dbReference type="ARBA" id="ARBA00022448"/>
    </source>
</evidence>
<evidence type="ECO:0000313" key="10">
    <source>
        <dbReference type="Proteomes" id="UP000318080"/>
    </source>
</evidence>
<dbReference type="RefSeq" id="WP_066492890.1">
    <property type="nucleotide sequence ID" value="NZ_JADPQA010000001.1"/>
</dbReference>
<keyword evidence="7 8" id="KW-0472">Membrane</keyword>
<evidence type="ECO:0000256" key="2">
    <source>
        <dbReference type="ARBA" id="ARBA00009212"/>
    </source>
</evidence>
<keyword evidence="10" id="KW-1185">Reference proteome</keyword>
<dbReference type="InterPro" id="IPR007208">
    <property type="entry name" value="MrpF/PhaF-like"/>
</dbReference>
<dbReference type="PANTHER" id="PTHR34702">
    <property type="entry name" value="NA(+)/H(+) ANTIPORTER SUBUNIT F1"/>
    <property type="match status" value="1"/>
</dbReference>
<evidence type="ECO:0000256" key="4">
    <source>
        <dbReference type="ARBA" id="ARBA00022475"/>
    </source>
</evidence>
<dbReference type="GO" id="GO:0015385">
    <property type="term" value="F:sodium:proton antiporter activity"/>
    <property type="evidence" value="ECO:0007669"/>
    <property type="project" value="TreeGrafter"/>
</dbReference>
<comment type="similarity">
    <text evidence="2">Belongs to the CPA3 antiporters (TC 2.A.63) subunit F family.</text>
</comment>
<evidence type="ECO:0000256" key="1">
    <source>
        <dbReference type="ARBA" id="ARBA00004651"/>
    </source>
</evidence>
<evidence type="ECO:0000256" key="5">
    <source>
        <dbReference type="ARBA" id="ARBA00022692"/>
    </source>
</evidence>
<dbReference type="Proteomes" id="UP000318080">
    <property type="component" value="Unassembled WGS sequence"/>
</dbReference>
<proteinExistence type="inferred from homology"/>
<feature type="transmembrane region" description="Helical" evidence="8">
    <location>
        <begin position="64"/>
        <end position="85"/>
    </location>
</feature>
<dbReference type="GO" id="GO:0005886">
    <property type="term" value="C:plasma membrane"/>
    <property type="evidence" value="ECO:0007669"/>
    <property type="project" value="UniProtKB-SubCell"/>
</dbReference>
<evidence type="ECO:0000256" key="8">
    <source>
        <dbReference type="SAM" id="Phobius"/>
    </source>
</evidence>
<accession>A0A540R5P9</accession>
<feature type="transmembrane region" description="Helical" evidence="8">
    <location>
        <begin position="38"/>
        <end position="58"/>
    </location>
</feature>
<evidence type="ECO:0000256" key="7">
    <source>
        <dbReference type="ARBA" id="ARBA00023136"/>
    </source>
</evidence>
<sequence length="91" mass="10047">MPDTLYDWGLAVAAAMMTVSFLVIVWRIITGPNSLDRLVGMDGFVAAFQCALATYICWSLDTTVVNAMLVIALLGFISTVAVTRFRRRDNQ</sequence>
<dbReference type="GeneID" id="79851527"/>
<comment type="caution">
    <text evidence="9">The sequence shown here is derived from an EMBL/GenBank/DDBJ whole genome shotgun (WGS) entry which is preliminary data.</text>
</comment>
<feature type="transmembrane region" description="Helical" evidence="8">
    <location>
        <begin position="6"/>
        <end position="26"/>
    </location>
</feature>
<protein>
    <submittedName>
        <fullName evidence="9">Cation:proton antiporter</fullName>
    </submittedName>
</protein>
<keyword evidence="6 8" id="KW-1133">Transmembrane helix</keyword>
<dbReference type="STRING" id="1686286.GCA_900092335_00151"/>
<evidence type="ECO:0000256" key="6">
    <source>
        <dbReference type="ARBA" id="ARBA00022989"/>
    </source>
</evidence>
<organism evidence="9 10">
    <name type="scientific">Corynebacterium phoceense</name>
    <dbReference type="NCBI Taxonomy" id="1686286"/>
    <lineage>
        <taxon>Bacteria</taxon>
        <taxon>Bacillati</taxon>
        <taxon>Actinomycetota</taxon>
        <taxon>Actinomycetes</taxon>
        <taxon>Mycobacteriales</taxon>
        <taxon>Corynebacteriaceae</taxon>
        <taxon>Corynebacterium</taxon>
    </lineage>
</organism>
<dbReference type="Pfam" id="PF04066">
    <property type="entry name" value="MrpF_PhaF"/>
    <property type="match status" value="1"/>
</dbReference>
<dbReference type="PANTHER" id="PTHR34702:SF1">
    <property type="entry name" value="NA(+)_H(+) ANTIPORTER SUBUNIT F"/>
    <property type="match status" value="1"/>
</dbReference>
<dbReference type="NCBIfam" id="NF005930">
    <property type="entry name" value="PRK07948.1"/>
    <property type="match status" value="1"/>
</dbReference>
<keyword evidence="3" id="KW-0813">Transport</keyword>
<keyword evidence="4" id="KW-1003">Cell membrane</keyword>
<keyword evidence="5 8" id="KW-0812">Transmembrane</keyword>
<name>A0A540R5P9_9CORY</name>
<evidence type="ECO:0000313" key="9">
    <source>
        <dbReference type="EMBL" id="TQE43061.1"/>
    </source>
</evidence>
<dbReference type="EMBL" id="VHIR01000013">
    <property type="protein sequence ID" value="TQE43061.1"/>
    <property type="molecule type" value="Genomic_DNA"/>
</dbReference>
<reference evidence="9 10" key="1">
    <citation type="submission" date="2019-06" db="EMBL/GenBank/DDBJ databases">
        <title>Draft genome of C. phoceense Strain 272.</title>
        <authorList>
            <person name="Pacheco L.G.C."/>
            <person name="Barberis C.M."/>
            <person name="Almuzara M.N."/>
            <person name="Traglia G.M."/>
            <person name="Santos C.S."/>
            <person name="Rocha D.J.P.G."/>
            <person name="Aguiar E.R.G.R."/>
            <person name="Vay C.A."/>
        </authorList>
    </citation>
    <scope>NUCLEOTIDE SEQUENCE [LARGE SCALE GENOMIC DNA]</scope>
    <source>
        <strain evidence="9 10">272</strain>
    </source>
</reference>
<dbReference type="AlphaFoldDB" id="A0A540R5P9"/>
<gene>
    <name evidence="9" type="ORF">EJK80_09315</name>
</gene>